<feature type="transmembrane region" description="Helical" evidence="1">
    <location>
        <begin position="61"/>
        <end position="83"/>
    </location>
</feature>
<keyword evidence="1" id="KW-0472">Membrane</keyword>
<dbReference type="Proteomes" id="UP001428817">
    <property type="component" value="Unassembled WGS sequence"/>
</dbReference>
<keyword evidence="1" id="KW-1133">Transmembrane helix</keyword>
<evidence type="ECO:0000313" key="2">
    <source>
        <dbReference type="EMBL" id="GAA5154268.1"/>
    </source>
</evidence>
<evidence type="ECO:0000256" key="1">
    <source>
        <dbReference type="SAM" id="Phobius"/>
    </source>
</evidence>
<gene>
    <name evidence="2" type="ORF">GCM10023321_25800</name>
</gene>
<accession>A0ABP9Q5B2</accession>
<feature type="transmembrane region" description="Helical" evidence="1">
    <location>
        <begin position="33"/>
        <end position="52"/>
    </location>
</feature>
<reference evidence="3" key="1">
    <citation type="journal article" date="2019" name="Int. J. Syst. Evol. Microbiol.">
        <title>The Global Catalogue of Microorganisms (GCM) 10K type strain sequencing project: providing services to taxonomists for standard genome sequencing and annotation.</title>
        <authorList>
            <consortium name="The Broad Institute Genomics Platform"/>
            <consortium name="The Broad Institute Genome Sequencing Center for Infectious Disease"/>
            <person name="Wu L."/>
            <person name="Ma J."/>
        </authorList>
    </citation>
    <scope>NUCLEOTIDE SEQUENCE [LARGE SCALE GENOMIC DNA]</scope>
    <source>
        <strain evidence="3">JCM 18303</strain>
    </source>
</reference>
<keyword evidence="1" id="KW-0812">Transmembrane</keyword>
<evidence type="ECO:0000313" key="3">
    <source>
        <dbReference type="Proteomes" id="UP001428817"/>
    </source>
</evidence>
<dbReference type="EMBL" id="BAABJP010000008">
    <property type="protein sequence ID" value="GAA5154268.1"/>
    <property type="molecule type" value="Genomic_DNA"/>
</dbReference>
<protein>
    <recommendedName>
        <fullName evidence="4">CBS domain-containing protein</fullName>
    </recommendedName>
</protein>
<sequence length="249" mass="26939">MPRPGVLNTIKRLAMRPHSLDDAGVRNLLARQIVRFSFLGILVASVVALFVAKDKEEVARLILASLVPLFGTWVGTVLAFYYAKDSLQTATDSTIRLVGKSDPLSPTSTVMIPRSDIEGKKLAAGDDPNTLHLTDIRSDMEAARRQRWPIFNADDEVTYVVHKSTLDAYFAAHPSESAPPTVASLLAMPSLASLISAIGFVKPTDTVSLARTVMRSVPYCNDVFITASGEKNGPVLGWLTNTMLANIAS</sequence>
<keyword evidence="3" id="KW-1185">Reference proteome</keyword>
<comment type="caution">
    <text evidence="2">The sequence shown here is derived from an EMBL/GenBank/DDBJ whole genome shotgun (WGS) entry which is preliminary data.</text>
</comment>
<proteinExistence type="predicted"/>
<organism evidence="2 3">
    <name type="scientific">Pseudonocardia eucalypti</name>
    <dbReference type="NCBI Taxonomy" id="648755"/>
    <lineage>
        <taxon>Bacteria</taxon>
        <taxon>Bacillati</taxon>
        <taxon>Actinomycetota</taxon>
        <taxon>Actinomycetes</taxon>
        <taxon>Pseudonocardiales</taxon>
        <taxon>Pseudonocardiaceae</taxon>
        <taxon>Pseudonocardia</taxon>
    </lineage>
</organism>
<name>A0ABP9Q5B2_9PSEU</name>
<evidence type="ECO:0008006" key="4">
    <source>
        <dbReference type="Google" id="ProtNLM"/>
    </source>
</evidence>